<dbReference type="Gene3D" id="3.40.50.300">
    <property type="entry name" value="P-loop containing nucleotide triphosphate hydrolases"/>
    <property type="match status" value="1"/>
</dbReference>
<comment type="caution">
    <text evidence="4">The sequence shown here is derived from an EMBL/GenBank/DDBJ whole genome shotgun (WGS) entry which is preliminary data.</text>
</comment>
<dbReference type="CDD" id="cd00200">
    <property type="entry name" value="WD40"/>
    <property type="match status" value="2"/>
</dbReference>
<reference evidence="4" key="1">
    <citation type="submission" date="2019-11" db="EMBL/GenBank/DDBJ databases">
        <title>Genomic insights into an expanded diversity of filamentous marine cyanobacteria reveals the extraordinary biosynthetic potential of Moorea and Okeania.</title>
        <authorList>
            <person name="Ferreira Leao T."/>
            <person name="Wang M."/>
            <person name="Moss N."/>
            <person name="Da Silva R."/>
            <person name="Sanders J."/>
            <person name="Nurk S."/>
            <person name="Gurevich A."/>
            <person name="Humphrey G."/>
            <person name="Reher R."/>
            <person name="Zhu Q."/>
            <person name="Belda-Ferre P."/>
            <person name="Glukhov E."/>
            <person name="Rex R."/>
            <person name="Dorrestein P.C."/>
            <person name="Knight R."/>
            <person name="Pevzner P."/>
            <person name="Gerwick W.H."/>
            <person name="Gerwick L."/>
        </authorList>
    </citation>
    <scope>NUCLEOTIDE SEQUENCE</scope>
    <source>
        <strain evidence="4">SIO1C4</strain>
    </source>
</reference>
<dbReference type="PRINTS" id="PR00320">
    <property type="entry name" value="GPROTEINBRPT"/>
</dbReference>
<feature type="repeat" description="WD" evidence="3">
    <location>
        <begin position="660"/>
        <end position="694"/>
    </location>
</feature>
<dbReference type="SUPFAM" id="SSF50978">
    <property type="entry name" value="WD40 repeat-like"/>
    <property type="match status" value="2"/>
</dbReference>
<dbReference type="PANTHER" id="PTHR19848:SF8">
    <property type="entry name" value="F-BOX AND WD REPEAT DOMAIN CONTAINING 7"/>
    <property type="match status" value="1"/>
</dbReference>
<feature type="repeat" description="WD" evidence="3">
    <location>
        <begin position="1072"/>
        <end position="1106"/>
    </location>
</feature>
<evidence type="ECO:0000256" key="1">
    <source>
        <dbReference type="ARBA" id="ARBA00022574"/>
    </source>
</evidence>
<keyword evidence="2" id="KW-0677">Repeat</keyword>
<dbReference type="Pfam" id="PF00400">
    <property type="entry name" value="WD40"/>
    <property type="match status" value="14"/>
</dbReference>
<dbReference type="PROSITE" id="PS00678">
    <property type="entry name" value="WD_REPEATS_1"/>
    <property type="match status" value="2"/>
</dbReference>
<feature type="repeat" description="WD" evidence="3">
    <location>
        <begin position="742"/>
        <end position="776"/>
    </location>
</feature>
<dbReference type="Pfam" id="PF14516">
    <property type="entry name" value="AAA_35"/>
    <property type="match status" value="1"/>
</dbReference>
<dbReference type="InterPro" id="IPR027417">
    <property type="entry name" value="P-loop_NTPase"/>
</dbReference>
<feature type="repeat" description="WD" evidence="3">
    <location>
        <begin position="866"/>
        <end position="897"/>
    </location>
</feature>
<name>A0A6B3N692_9CYAN</name>
<dbReference type="EMBL" id="JAAHFQ010000073">
    <property type="protein sequence ID" value="NER27110.1"/>
    <property type="molecule type" value="Genomic_DNA"/>
</dbReference>
<sequence>MSNHVYQVGGSLPLNAPSYVVRQADEELYQALKAKEFCYVFSSRQVGKSSLRVQTSKRLCSEDIACGLVDLSGIGSRNTTERQWYADIIRCLVRGFQLKGQLCIHQWLEERRRLSPVSCLGEFLEEILLEQIKKPIVIFVDEIDTVLSLPFNSDDFFALIRSTYQILPITFVLLGVARPLDLVTDQTRTPFNIGRSIELGSFSESEIEPLAQGLRGYVDNHQEVLKQVLFWTGGQPFLTQKLCRLIIEHHEQVKNYAPPMLVAILTEKYIINNWVVNDEPTHLQTIRDRLLRNEKRAGRLLGLYEQILLEGSLVADGSIEQMELLLSGLVIKRDGKLKVYNRIYCAVFNLYWVEKQFDQLRPYAEKLKVWLNSLRQDQSQLLRGQVLENAQAWGKERCLSEIDYQFLAASQAIDRQEVQAAQMAQTQEAEARWAKEREVSRLQRFLLGTVSAALCISTALGVTALLQYRRALVNEIRVLTAFSEEYFVLNRSLDGFIEALRARQKLENLVWVDPKLQNQVDEALLQTAYRLKGYNYFSGHQDVVYEVAFSPDGNCIASVSRDKTIKLWKTDGTLLKTIEGHQDRIRGVAFSPDGEIVASVSQDSTVKLWKTDGNLLKTLEGHNAGVNKVAFSPDGQLIASASDDNSLKLWNLDGIELATFQGHTDQTLAVAFSPNGKLIASASRDGTVKLWQLNGTLVKTLEGHDAGVNGVTFSPDGQLIASASDDHTLKLWQPDGTKLLTLQGHEAGVNGVAFSLDGKVIASASDDETIKLWQVEGTLLRTLEGHRDEVRSVAFSPDSKVIASASDDSTIRLWQPHSSLLRVLGAHQDEVESLAFSPDGKLIASASDDQTIKIWQRENGSLLMTLKGHQSGVEGVAFSPDGKLIASASEDNTVKLWLSDGTEFMTLKGHSNEVEGVAFSPDGKLIASASDDQTIKIWRQQDGKLLRTLTGHEARVEEVAFNPNGELIASASADETIKLWRIDGTLFKTLNGHNSGVEDLTFSPDGQLIASAHEDATVKLWRIDGTLLKTFRWHQERVKVVAFNPSGEILLSGGRDNKITLWKLDGSFFMKLNEHTDRINDLAFSPDGKVLASASDDRRVILWNLDKVLHPQQVLEYSCNRVRDFLRTNANLKKSDRHLCDVLQKGKSLHSPS</sequence>
<dbReference type="InterPro" id="IPR015943">
    <property type="entry name" value="WD40/YVTN_repeat-like_dom_sf"/>
</dbReference>
<dbReference type="PANTHER" id="PTHR19848">
    <property type="entry name" value="WD40 REPEAT PROTEIN"/>
    <property type="match status" value="1"/>
</dbReference>
<dbReference type="AlphaFoldDB" id="A0A6B3N692"/>
<organism evidence="4">
    <name type="scientific">Symploca sp. SIO1C4</name>
    <dbReference type="NCBI Taxonomy" id="2607765"/>
    <lineage>
        <taxon>Bacteria</taxon>
        <taxon>Bacillati</taxon>
        <taxon>Cyanobacteriota</taxon>
        <taxon>Cyanophyceae</taxon>
        <taxon>Coleofasciculales</taxon>
        <taxon>Coleofasciculaceae</taxon>
        <taxon>Symploca</taxon>
    </lineage>
</organism>
<feature type="repeat" description="WD" evidence="3">
    <location>
        <begin position="701"/>
        <end position="733"/>
    </location>
</feature>
<feature type="repeat" description="WD" evidence="3">
    <location>
        <begin position="619"/>
        <end position="653"/>
    </location>
</feature>
<dbReference type="SUPFAM" id="SSF50969">
    <property type="entry name" value="YVTN repeat-like/Quinoprotein amine dehydrogenase"/>
    <property type="match status" value="1"/>
</dbReference>
<dbReference type="PROSITE" id="PS50082">
    <property type="entry name" value="WD_REPEATS_2"/>
    <property type="match status" value="14"/>
</dbReference>
<dbReference type="InterPro" id="IPR020472">
    <property type="entry name" value="WD40_PAC1"/>
</dbReference>
<feature type="repeat" description="WD" evidence="3">
    <location>
        <begin position="949"/>
        <end position="983"/>
    </location>
</feature>
<dbReference type="InterPro" id="IPR011044">
    <property type="entry name" value="Quino_amine_DH_bsu"/>
</dbReference>
<dbReference type="InterPro" id="IPR019775">
    <property type="entry name" value="WD40_repeat_CS"/>
</dbReference>
<protein>
    <submittedName>
        <fullName evidence="4">Uncharacterized protein</fullName>
    </submittedName>
</protein>
<dbReference type="SUPFAM" id="SSF52540">
    <property type="entry name" value="P-loop containing nucleoside triphosphate hydrolases"/>
    <property type="match status" value="1"/>
</dbReference>
<dbReference type="InterPro" id="IPR036322">
    <property type="entry name" value="WD40_repeat_dom_sf"/>
</dbReference>
<dbReference type="InterPro" id="IPR001680">
    <property type="entry name" value="WD40_rpt"/>
</dbReference>
<evidence type="ECO:0000256" key="2">
    <source>
        <dbReference type="ARBA" id="ARBA00022737"/>
    </source>
</evidence>
<dbReference type="SMART" id="SM00320">
    <property type="entry name" value="WD40"/>
    <property type="match status" value="14"/>
</dbReference>
<dbReference type="Gene3D" id="2.130.10.10">
    <property type="entry name" value="YVTN repeat-like/Quinoprotein amine dehydrogenase"/>
    <property type="match status" value="5"/>
</dbReference>
<evidence type="ECO:0000313" key="4">
    <source>
        <dbReference type="EMBL" id="NER27110.1"/>
    </source>
</evidence>
<feature type="repeat" description="WD" evidence="3">
    <location>
        <begin position="578"/>
        <end position="610"/>
    </location>
</feature>
<feature type="repeat" description="WD" evidence="3">
    <location>
        <begin position="824"/>
        <end position="865"/>
    </location>
</feature>
<feature type="repeat" description="WD" evidence="3">
    <location>
        <begin position="537"/>
        <end position="569"/>
    </location>
</feature>
<feature type="repeat" description="WD" evidence="3">
    <location>
        <begin position="783"/>
        <end position="815"/>
    </location>
</feature>
<accession>A0A6B3N692</accession>
<feature type="repeat" description="WD" evidence="3">
    <location>
        <begin position="990"/>
        <end position="1024"/>
    </location>
</feature>
<feature type="repeat" description="WD" evidence="3">
    <location>
        <begin position="1031"/>
        <end position="1065"/>
    </location>
</feature>
<proteinExistence type="predicted"/>
<evidence type="ECO:0000256" key="3">
    <source>
        <dbReference type="PROSITE-ProRule" id="PRU00221"/>
    </source>
</evidence>
<keyword evidence="1 3" id="KW-0853">WD repeat</keyword>
<dbReference type="PROSITE" id="PS50294">
    <property type="entry name" value="WD_REPEATS_REGION"/>
    <property type="match status" value="14"/>
</dbReference>
<gene>
    <name evidence="4" type="ORF">F6J89_05600</name>
</gene>
<feature type="repeat" description="WD" evidence="3">
    <location>
        <begin position="907"/>
        <end position="948"/>
    </location>
</feature>